<evidence type="ECO:0000313" key="4">
    <source>
        <dbReference type="Proteomes" id="UP000580043"/>
    </source>
</evidence>
<feature type="signal peptide" evidence="1">
    <location>
        <begin position="1"/>
        <end position="24"/>
    </location>
</feature>
<keyword evidence="1" id="KW-0732">Signal</keyword>
<organism evidence="3 4">
    <name type="scientific">Zoogloea dura</name>
    <dbReference type="NCBI Taxonomy" id="2728840"/>
    <lineage>
        <taxon>Bacteria</taxon>
        <taxon>Pseudomonadati</taxon>
        <taxon>Pseudomonadota</taxon>
        <taxon>Betaproteobacteria</taxon>
        <taxon>Rhodocyclales</taxon>
        <taxon>Zoogloeaceae</taxon>
        <taxon>Zoogloea</taxon>
    </lineage>
</organism>
<feature type="chain" id="PRO_5032340727" evidence="1">
    <location>
        <begin position="25"/>
        <end position="291"/>
    </location>
</feature>
<accession>A0A848G0Z6</accession>
<dbReference type="Proteomes" id="UP000580043">
    <property type="component" value="Unassembled WGS sequence"/>
</dbReference>
<evidence type="ECO:0000259" key="2">
    <source>
        <dbReference type="Pfam" id="PF07589"/>
    </source>
</evidence>
<evidence type="ECO:0000313" key="3">
    <source>
        <dbReference type="EMBL" id="NML24912.1"/>
    </source>
</evidence>
<dbReference type="RefSeq" id="WP_169144550.1">
    <property type="nucleotide sequence ID" value="NZ_JABBGA010000002.1"/>
</dbReference>
<comment type="caution">
    <text evidence="3">The sequence shown here is derived from an EMBL/GenBank/DDBJ whole genome shotgun (WGS) entry which is preliminary data.</text>
</comment>
<dbReference type="EMBL" id="JABBGA010000002">
    <property type="protein sequence ID" value="NML24912.1"/>
    <property type="molecule type" value="Genomic_DNA"/>
</dbReference>
<dbReference type="Pfam" id="PF07589">
    <property type="entry name" value="PEP-CTERM"/>
    <property type="match status" value="1"/>
</dbReference>
<proteinExistence type="predicted"/>
<feature type="domain" description="Ice-binding protein C-terminal" evidence="2">
    <location>
        <begin position="266"/>
        <end position="286"/>
    </location>
</feature>
<dbReference type="InterPro" id="IPR013424">
    <property type="entry name" value="Ice-binding_C"/>
</dbReference>
<gene>
    <name evidence="3" type="ORF">HHL15_04125</name>
</gene>
<dbReference type="NCBIfam" id="TIGR02595">
    <property type="entry name" value="PEP_CTERM"/>
    <property type="match status" value="1"/>
</dbReference>
<reference evidence="3 4" key="1">
    <citation type="submission" date="2020-04" db="EMBL/GenBank/DDBJ databases">
        <title>Zoogloea sp. G-4-1-14 isolated from soil.</title>
        <authorList>
            <person name="Dahal R.H."/>
        </authorList>
    </citation>
    <scope>NUCLEOTIDE SEQUENCE [LARGE SCALE GENOMIC DNA]</scope>
    <source>
        <strain evidence="3 4">G-4-1-14</strain>
    </source>
</reference>
<dbReference type="AlphaFoldDB" id="A0A848G0Z6"/>
<name>A0A848G0Z6_9RHOO</name>
<keyword evidence="4" id="KW-1185">Reference proteome</keyword>
<evidence type="ECO:0000256" key="1">
    <source>
        <dbReference type="SAM" id="SignalP"/>
    </source>
</evidence>
<protein>
    <submittedName>
        <fullName evidence="3">PEP-CTERM sorting domain-containing protein</fullName>
    </submittedName>
</protein>
<sequence>MMQAIRMGLIALSASMALPGMAVAAPAVSTPGLCNQAAVVVNDITTGTLSGSSWYSTSSGTSFTECVGAYVGNDTPYPGTGGGANLGYLGDGLVNGAAQAGGGNTGGSVLFPDGMFSDLYTNQNLAGNGAVDPGWIYVGQWVSGAFSGATIGKGTSSPVTISSSTFKVSLNNGGKSGTFALTPDVDIVSQLNAVLHGNLLDQFAIVFKAGNAFEAFDFTAETLGLPVSDETVYNFYGSFDISSLINKYGGLSHIDLYVRDPIPTNVPEPASWALLGLGLAGLGASRFRKQG</sequence>